<name>A0A1K0JZF8_CUPNE</name>
<dbReference type="GO" id="GO:0015109">
    <property type="term" value="F:chromate transmembrane transporter activity"/>
    <property type="evidence" value="ECO:0007669"/>
    <property type="project" value="InterPro"/>
</dbReference>
<feature type="transmembrane region" description="Helical" evidence="7">
    <location>
        <begin position="329"/>
        <end position="350"/>
    </location>
</feature>
<keyword evidence="6 7" id="KW-0472">Membrane</keyword>
<evidence type="ECO:0000256" key="1">
    <source>
        <dbReference type="ARBA" id="ARBA00004651"/>
    </source>
</evidence>
<comment type="similarity">
    <text evidence="2">Belongs to the chromate ion transporter (CHR) (TC 2.A.51) family.</text>
</comment>
<accession>A0A1K0JZF8</accession>
<dbReference type="AlphaFoldDB" id="A0A1K0JZF8"/>
<feature type="transmembrane region" description="Helical" evidence="7">
    <location>
        <begin position="25"/>
        <end position="46"/>
    </location>
</feature>
<comment type="subcellular location">
    <subcellularLocation>
        <location evidence="1">Cell membrane</location>
        <topology evidence="1">Multi-pass membrane protein</topology>
    </subcellularLocation>
</comment>
<dbReference type="GO" id="GO:0005886">
    <property type="term" value="C:plasma membrane"/>
    <property type="evidence" value="ECO:0007669"/>
    <property type="project" value="UniProtKB-SubCell"/>
</dbReference>
<keyword evidence="5 7" id="KW-1133">Transmembrane helix</keyword>
<proteinExistence type="inferred from homology"/>
<feature type="transmembrane region" description="Helical" evidence="7">
    <location>
        <begin position="67"/>
        <end position="87"/>
    </location>
</feature>
<feature type="transmembrane region" description="Helical" evidence="7">
    <location>
        <begin position="129"/>
        <end position="148"/>
    </location>
</feature>
<dbReference type="InterPro" id="IPR052518">
    <property type="entry name" value="CHR_Transporter"/>
</dbReference>
<feature type="transmembrane region" description="Helical" evidence="7">
    <location>
        <begin position="232"/>
        <end position="255"/>
    </location>
</feature>
<evidence type="ECO:0000256" key="7">
    <source>
        <dbReference type="SAM" id="Phobius"/>
    </source>
</evidence>
<feature type="transmembrane region" description="Helical" evidence="7">
    <location>
        <begin position="160"/>
        <end position="191"/>
    </location>
</feature>
<keyword evidence="3" id="KW-1003">Cell membrane</keyword>
<feature type="transmembrane region" description="Helical" evidence="7">
    <location>
        <begin position="93"/>
        <end position="117"/>
    </location>
</feature>
<feature type="transmembrane region" description="Helical" evidence="7">
    <location>
        <begin position="203"/>
        <end position="226"/>
    </location>
</feature>
<evidence type="ECO:0000256" key="3">
    <source>
        <dbReference type="ARBA" id="ARBA00022475"/>
    </source>
</evidence>
<feature type="transmembrane region" description="Helical" evidence="7">
    <location>
        <begin position="267"/>
        <end position="292"/>
    </location>
</feature>
<keyword evidence="4 7" id="KW-0812">Transmembrane</keyword>
<dbReference type="PIRSF" id="PIRSF004810">
    <property type="entry name" value="ChrA"/>
    <property type="match status" value="1"/>
</dbReference>
<dbReference type="RefSeq" id="WP_340530689.1">
    <property type="nucleotide sequence ID" value="NZ_FMSH01000525.1"/>
</dbReference>
<reference evidence="8" key="1">
    <citation type="submission" date="2016-09" db="EMBL/GenBank/DDBJ databases">
        <authorList>
            <person name="Capua I."/>
            <person name="De Benedictis P."/>
            <person name="Joannis T."/>
            <person name="Lombin L.H."/>
            <person name="Cattoli G."/>
        </authorList>
    </citation>
    <scope>NUCLEOTIDE SEQUENCE</scope>
    <source>
        <strain evidence="8">B9</strain>
    </source>
</reference>
<organism evidence="8">
    <name type="scientific">Cupriavidus necator</name>
    <name type="common">Alcaligenes eutrophus</name>
    <name type="synonym">Ralstonia eutropha</name>
    <dbReference type="NCBI Taxonomy" id="106590"/>
    <lineage>
        <taxon>Bacteria</taxon>
        <taxon>Pseudomonadati</taxon>
        <taxon>Pseudomonadota</taxon>
        <taxon>Betaproteobacteria</taxon>
        <taxon>Burkholderiales</taxon>
        <taxon>Burkholderiaceae</taxon>
        <taxon>Cupriavidus</taxon>
    </lineage>
</organism>
<evidence type="ECO:0000256" key="2">
    <source>
        <dbReference type="ARBA" id="ARBA00005262"/>
    </source>
</evidence>
<feature type="transmembrane region" description="Helical" evidence="7">
    <location>
        <begin position="356"/>
        <end position="375"/>
    </location>
</feature>
<dbReference type="InterPro" id="IPR014047">
    <property type="entry name" value="Chr_Tranpt_l_chain"/>
</dbReference>
<dbReference type="InterPro" id="IPR003370">
    <property type="entry name" value="Chromate_transpt"/>
</dbReference>
<evidence type="ECO:0000313" key="8">
    <source>
        <dbReference type="EMBL" id="SCV00761.1"/>
    </source>
</evidence>
<evidence type="ECO:0000256" key="4">
    <source>
        <dbReference type="ARBA" id="ARBA00022692"/>
    </source>
</evidence>
<evidence type="ECO:0000256" key="6">
    <source>
        <dbReference type="ARBA" id="ARBA00023136"/>
    </source>
</evidence>
<dbReference type="NCBIfam" id="TIGR00937">
    <property type="entry name" value="2A51"/>
    <property type="match status" value="1"/>
</dbReference>
<dbReference type="EMBL" id="FMSH01000525">
    <property type="protein sequence ID" value="SCV00761.1"/>
    <property type="molecule type" value="Genomic_DNA"/>
</dbReference>
<protein>
    <submittedName>
        <fullName evidence="8">Chromate transport protein</fullName>
    </submittedName>
</protein>
<feature type="transmembrane region" description="Helical" evidence="7">
    <location>
        <begin position="298"/>
        <end position="317"/>
    </location>
</feature>
<dbReference type="Pfam" id="PF02417">
    <property type="entry name" value="Chromate_transp"/>
    <property type="match status" value="2"/>
</dbReference>
<dbReference type="PANTHER" id="PTHR43663:SF1">
    <property type="entry name" value="CHROMATE TRANSPORTER"/>
    <property type="match status" value="1"/>
</dbReference>
<evidence type="ECO:0000256" key="5">
    <source>
        <dbReference type="ARBA" id="ARBA00022989"/>
    </source>
</evidence>
<feature type="transmembrane region" description="Helical" evidence="7">
    <location>
        <begin position="382"/>
        <end position="398"/>
    </location>
</feature>
<gene>
    <name evidence="8" type="primary">chrA</name>
    <name evidence="8" type="ORF">CNECB9_760013</name>
</gene>
<dbReference type="PANTHER" id="PTHR43663">
    <property type="entry name" value="CHROMATE TRANSPORT PROTEIN-RELATED"/>
    <property type="match status" value="1"/>
</dbReference>
<sequence length="400" mass="42605">MSNISQTPTPPAALTERPRYTLWQLVGYMLRLGTLGFGGPVALAGYMHRDLVDRRQWITDADYKEGLALAQLAPGPLAAQLAIYLGYVHYRIAGATLVGIAFVLPSFLMVLALGWAYVRFGGLTWMQSVFYGVGAAVIGIIAISAYRLTTKSVGKDRLLWAIYLVLAAVTVVTESEIAWMFLAAGLLVWFWRAPPKWLRQGGLHAAAATQLPLAGGVAGAIDWPLLAQIAVFFAKAGAFVFGSGLAIVPFLYGGVVTDFHWLNDKQFVDAVAVAMITPGPVVITVGFIGYLVAGFPGASVAALATFLPCYLFTVLPAPYFKKYGKLPAILAFVDGVTAAAVGAITGAVIVLARRSIVDVPTVLLALCTVALLLRFKKLPEPVIVAGAALIGLVVYPLMHR</sequence>